<keyword evidence="3" id="KW-1185">Reference proteome</keyword>
<organism evidence="2 3">
    <name type="scientific">Fasciola hepatica</name>
    <name type="common">Liver fluke</name>
    <dbReference type="NCBI Taxonomy" id="6192"/>
    <lineage>
        <taxon>Eukaryota</taxon>
        <taxon>Metazoa</taxon>
        <taxon>Spiralia</taxon>
        <taxon>Lophotrochozoa</taxon>
        <taxon>Platyhelminthes</taxon>
        <taxon>Trematoda</taxon>
        <taxon>Digenea</taxon>
        <taxon>Plagiorchiida</taxon>
        <taxon>Echinostomata</taxon>
        <taxon>Echinostomatoidea</taxon>
        <taxon>Fasciolidae</taxon>
        <taxon>Fasciola</taxon>
    </lineage>
</organism>
<evidence type="ECO:0000313" key="2">
    <source>
        <dbReference type="EMBL" id="THD24221.1"/>
    </source>
</evidence>
<feature type="compositionally biased region" description="Polar residues" evidence="1">
    <location>
        <begin position="231"/>
        <end position="252"/>
    </location>
</feature>
<dbReference type="AlphaFoldDB" id="A0A2H1CC66"/>
<feature type="region of interest" description="Disordered" evidence="1">
    <location>
        <begin position="53"/>
        <end position="74"/>
    </location>
</feature>
<comment type="caution">
    <text evidence="2">The sequence shown here is derived from an EMBL/GenBank/DDBJ whole genome shotgun (WGS) entry which is preliminary data.</text>
</comment>
<dbReference type="Proteomes" id="UP000230066">
    <property type="component" value="Unassembled WGS sequence"/>
</dbReference>
<proteinExistence type="predicted"/>
<sequence length="393" mass="43667">MTSVQVNRFQKRVLGLQAHHNLATQRHSVASKNYETFSRSMMDSLVSHLAENDKKMKKTKRITKPRGALPQGFRSTRSGEIAKPMDRFPAYTGYPSYCPTVDPCASGTTYNMLPPHFPAPEANVPENVNFEVRHPMASSPPHNKEPVFPPPTYADPLASNVLVSQCPSSGTDPFNDYMTGKPNFTRDYSALGLDGGFTRYDYFHPQHSRDLSYRRDGIDTYFTDPNFHTGVDQQSSRFPTHHQSSPQTSWPTHSARELTEPLEYSDSFLSNLDPCISSCNGKYPDPYGQYSTKSISATSQDCRNYARSVRVENLTVIPRAAGSGYTGINPILASTYPVASGSRSEKVYGSCPQLSDSTVVLGPTVHGNFRPPNLNVNTMQVPNRPSFNSVNYL</sequence>
<name>A0A2H1CC66_FASHE</name>
<feature type="region of interest" description="Disordered" evidence="1">
    <location>
        <begin position="231"/>
        <end position="255"/>
    </location>
</feature>
<evidence type="ECO:0000313" key="3">
    <source>
        <dbReference type="Proteomes" id="UP000230066"/>
    </source>
</evidence>
<dbReference type="EMBL" id="JXXN02001715">
    <property type="protein sequence ID" value="THD24221.1"/>
    <property type="molecule type" value="Genomic_DNA"/>
</dbReference>
<feature type="compositionally biased region" description="Basic residues" evidence="1">
    <location>
        <begin position="55"/>
        <end position="64"/>
    </location>
</feature>
<accession>A0A2H1CC66</accession>
<protein>
    <submittedName>
        <fullName evidence="2">Uncharacterized protein</fullName>
    </submittedName>
</protein>
<evidence type="ECO:0000256" key="1">
    <source>
        <dbReference type="SAM" id="MobiDB-lite"/>
    </source>
</evidence>
<reference evidence="2" key="1">
    <citation type="submission" date="2019-03" db="EMBL/GenBank/DDBJ databases">
        <title>Improved annotation for the trematode Fasciola hepatica.</title>
        <authorList>
            <person name="Choi Y.-J."/>
            <person name="Martin J."/>
            <person name="Mitreva M."/>
        </authorList>
    </citation>
    <scope>NUCLEOTIDE SEQUENCE [LARGE SCALE GENOMIC DNA]</scope>
</reference>
<gene>
    <name evidence="2" type="ORF">D915_004755</name>
</gene>